<dbReference type="PANTHER" id="PTHR47005:SF5">
    <property type="entry name" value="HEAVY METAL TRANSPORT_DETOXIFICATION SUPERFAMILY PROTEIN"/>
    <property type="match status" value="1"/>
</dbReference>
<evidence type="ECO:0000256" key="1">
    <source>
        <dbReference type="SAM" id="MobiDB-lite"/>
    </source>
</evidence>
<accession>A0ABM4VPX4</accession>
<protein>
    <recommendedName>
        <fullName evidence="4">Protein PYRICULARIA ORYZAE RESISTANCE 21-like</fullName>
    </recommendedName>
</protein>
<name>A0ABM4VPX4_COFAR</name>
<keyword evidence="2" id="KW-1185">Reference proteome</keyword>
<sequence>MQPYSSLLNETQGRSSVPLLLQEGQENPLQISSEIRDQVYDEKQNLVTITVVCSSPEKIRDKLCCKGGKVIKSIEIVEPKPDEKPPVPEKPKKVPKPDEKPPVPEKPKPCSHPLVPVVFRCVPCLEGYGGGPCYCGYWRPMPLPRCYGSYGHGCGCGCGCGCRYGYGKGYWYSWCDYFSE</sequence>
<dbReference type="GeneID" id="140014527"/>
<gene>
    <name evidence="3" type="primary">LOC140014527</name>
</gene>
<proteinExistence type="predicted"/>
<dbReference type="PANTHER" id="PTHR47005">
    <property type="entry name" value="HEAVY METAL TRANSPORT/DETOXIFICATION SUPERFAMILY PROTEIN"/>
    <property type="match status" value="1"/>
</dbReference>
<feature type="region of interest" description="Disordered" evidence="1">
    <location>
        <begin position="77"/>
        <end position="108"/>
    </location>
</feature>
<reference evidence="3" key="1">
    <citation type="submission" date="2025-08" db="UniProtKB">
        <authorList>
            <consortium name="RefSeq"/>
        </authorList>
    </citation>
    <scope>IDENTIFICATION</scope>
    <source>
        <tissue evidence="3">Leaves</tissue>
    </source>
</reference>
<evidence type="ECO:0000313" key="2">
    <source>
        <dbReference type="Proteomes" id="UP001652660"/>
    </source>
</evidence>
<dbReference type="RefSeq" id="XP_071921574.1">
    <property type="nucleotide sequence ID" value="XM_072065473.1"/>
</dbReference>
<organism evidence="2 3">
    <name type="scientific">Coffea arabica</name>
    <name type="common">Arabian coffee</name>
    <dbReference type="NCBI Taxonomy" id="13443"/>
    <lineage>
        <taxon>Eukaryota</taxon>
        <taxon>Viridiplantae</taxon>
        <taxon>Streptophyta</taxon>
        <taxon>Embryophyta</taxon>
        <taxon>Tracheophyta</taxon>
        <taxon>Spermatophyta</taxon>
        <taxon>Magnoliopsida</taxon>
        <taxon>eudicotyledons</taxon>
        <taxon>Gunneridae</taxon>
        <taxon>Pentapetalae</taxon>
        <taxon>asterids</taxon>
        <taxon>lamiids</taxon>
        <taxon>Gentianales</taxon>
        <taxon>Rubiaceae</taxon>
        <taxon>Ixoroideae</taxon>
        <taxon>Gardenieae complex</taxon>
        <taxon>Bertiereae - Coffeeae clade</taxon>
        <taxon>Coffeeae</taxon>
        <taxon>Coffea</taxon>
    </lineage>
</organism>
<dbReference type="Proteomes" id="UP001652660">
    <property type="component" value="Chromosome 9e"/>
</dbReference>
<evidence type="ECO:0000313" key="3">
    <source>
        <dbReference type="RefSeq" id="XP_071921574.1"/>
    </source>
</evidence>
<evidence type="ECO:0008006" key="4">
    <source>
        <dbReference type="Google" id="ProtNLM"/>
    </source>
</evidence>